<sequence>MLSPLGATPAVHTSARGMSCEPPSIILQPPPSSYPLPTTHHYSHHSSHHHHSSSSGGHHSSHHSSSSHHHSNPHHSSSHHHSHRALHTTSVAAPSTAAVPTSSSSASTGGESRGPAQTGLATSPINSTSSDSGSDTGSDSESSSDESVEENVSSVSDNRPASSSTTQPQPQSQDVSTGTTTTGGGNVDQDGGKQQTRWNLSQFIQRGGDALSPTPSPLSGGKSQTSTIRTSPDSGNKRCIDDDDEEEDGGNTSDSLNLDKAVEEAKALAALSQLPVLSSLSDSESDTPANRRLAPSPQLPPPAVDSDSDSEASKQRPKRVVPALRASPKPTSRRSETEEEEIKASVAPTPPKEKDGKGKRGRPRKNKGEGAESGKGRRGRPKGGNKRRERSESSDPELHRNKAKRGRPPKQPAPVVVPAPVTTVPPPHTTSDSDSAHRGAAVFDKPGPPAARRRASQRASISLAAADLSSSEEEEEKVARRRRRRRSSGTVQSSDRGESPRKPVHRHKSLKSDDSRAKCHTKDTDSDSDAEWGAENRPKHRRKGRPPGSTKKPAASVAPVQPKSVEYVPSSVDSSSDSERAKSPVKPRQIKPKLSARLSPDPSPVKPMSSSESDLETSKKTPVKIDSTVKVDAEVKTVADKKKSDTLRKLFTPKRDAEGGGKGGKGGGKGGKGGKGKGGVNVIIVDGNYERSSSSVEDEGVPTVVPMPVSPLDPPKKKSPSPPPRSPHEVARDMEDVKDVKEIKTEEDEDSKEQIQNRLGIWVRIQLDRLNFSLIPELRRRLEGKVKDETFECCDDNASPKPKPSDSPPHQSHASPSKPIEDPSPAPLEAPRKQHKSKKRKRRESGSSASSMSTVASSTGKKEEKEAKEEKARSGKKEKDNPKSKRRKETKDAAEAAEGKTAKAEETPEQRQIDRLTDAPATNHEREGSSPGVSGLNGRISGQTDQHPARPHSSREYHSYFEAAEAPSEYEERDQNQYLSDAKRLKHMADKENDTIKQCMLYLEAVLYFLLTGNAMEHEKVTEKAAFTMYKDTLSLIKFISSSFKNQQNTSPVHNKLAVLSYRCQALLFYKLFKLKKNESKELQKIISEYISKNQNSVAIAPDHQQQGQGTPSPLSPTPSPAGSVGSVGSQSSGYNRLILPYSPYTSLASENVDDASFFMTNEMNDLVDICSGELAATRGNNGNQPLAASTAAAHAQNAGAWVPLSVYTAMTKQNQQFTYLLSYQELWDTADSLVVKGKHTDFFIELDRQCRPLTMHSSLIDLVRYVREGIKRLKQERES</sequence>
<feature type="compositionally biased region" description="Polar residues" evidence="13">
    <location>
        <begin position="275"/>
        <end position="288"/>
    </location>
</feature>
<comment type="function">
    <text evidence="11">Has a role in transcriptional regulation. Acts in parallel with the Ras/MAPK and the PI3K/PKB pathways in the control of cell identity and cellular growth. Essential for regulation of the cytoskeleton and cell growth but not for cell proliferation or growth rate. Required specifically for the microtubule-based basal transport of lipid droplets. Plays a partially redundant function downstream of Raf in cell fate specification in the developing eye. Pair-rule protein that regulates embryonic cellularization, gastrulation and segmentation.</text>
</comment>
<feature type="compositionally biased region" description="Low complexity" evidence="13">
    <location>
        <begin position="88"/>
        <end position="108"/>
    </location>
</feature>
<feature type="compositionally biased region" description="Low complexity" evidence="13">
    <location>
        <begin position="150"/>
        <end position="180"/>
    </location>
</feature>
<comment type="subcellular location">
    <subcellularLocation>
        <location evidence="1">Nucleus</location>
    </subcellularLocation>
</comment>
<feature type="compositionally biased region" description="Gly residues" evidence="13">
    <location>
        <begin position="660"/>
        <end position="679"/>
    </location>
</feature>
<evidence type="ECO:0000256" key="4">
    <source>
        <dbReference type="ARBA" id="ARBA00022473"/>
    </source>
</evidence>
<dbReference type="PRINTS" id="PR00929">
    <property type="entry name" value="ATHOOK"/>
</dbReference>
<keyword evidence="10" id="KW-0539">Nucleus</keyword>
<feature type="compositionally biased region" description="Basic residues" evidence="13">
    <location>
        <begin position="376"/>
        <end position="388"/>
    </location>
</feature>
<evidence type="ECO:0000256" key="10">
    <source>
        <dbReference type="ARBA" id="ARBA00023242"/>
    </source>
</evidence>
<dbReference type="InterPro" id="IPR043640">
    <property type="entry name" value="AF4/FMR2_CHD"/>
</dbReference>
<feature type="compositionally biased region" description="Basic residues" evidence="13">
    <location>
        <begin position="59"/>
        <end position="86"/>
    </location>
</feature>
<feature type="compositionally biased region" description="Basic and acidic residues" evidence="13">
    <location>
        <begin position="510"/>
        <end position="525"/>
    </location>
</feature>
<feature type="region of interest" description="Disordered" evidence="13">
    <location>
        <begin position="776"/>
        <end position="954"/>
    </location>
</feature>
<feature type="region of interest" description="Disordered" evidence="13">
    <location>
        <begin position="1"/>
        <end position="259"/>
    </location>
</feature>
<feature type="compositionally biased region" description="Basic residues" evidence="13">
    <location>
        <begin position="833"/>
        <end position="843"/>
    </location>
</feature>
<evidence type="ECO:0000259" key="14">
    <source>
        <dbReference type="Pfam" id="PF18876"/>
    </source>
</evidence>
<evidence type="ECO:0000256" key="11">
    <source>
        <dbReference type="ARBA" id="ARBA00024653"/>
    </source>
</evidence>
<dbReference type="GO" id="GO:0007366">
    <property type="term" value="P:periodic partitioning by pair rule gene"/>
    <property type="evidence" value="ECO:0007669"/>
    <property type="project" value="UniProtKB-KW"/>
</dbReference>
<feature type="compositionally biased region" description="Basic residues" evidence="13">
    <location>
        <begin position="41"/>
        <end position="52"/>
    </location>
</feature>
<feature type="compositionally biased region" description="Low complexity" evidence="13">
    <location>
        <begin position="846"/>
        <end position="858"/>
    </location>
</feature>
<feature type="compositionally biased region" description="Low complexity" evidence="13">
    <location>
        <begin position="1121"/>
        <end position="1131"/>
    </location>
</feature>
<comment type="similarity">
    <text evidence="2">Belongs to the AF4 family.</text>
</comment>
<dbReference type="OrthoDB" id="6382204at2759"/>
<feature type="compositionally biased region" description="Pro residues" evidence="13">
    <location>
        <begin position="409"/>
        <end position="428"/>
    </location>
</feature>
<dbReference type="PANTHER" id="PTHR10528:SF17">
    <property type="entry name" value="AF4_FMR2 FAMILY MEMBER LILLI"/>
    <property type="match status" value="1"/>
</dbReference>
<feature type="compositionally biased region" description="Polar residues" evidence="13">
    <location>
        <begin position="221"/>
        <end position="234"/>
    </location>
</feature>
<evidence type="ECO:0000256" key="2">
    <source>
        <dbReference type="ARBA" id="ARBA00007354"/>
    </source>
</evidence>
<evidence type="ECO:0000256" key="7">
    <source>
        <dbReference type="ARBA" id="ARBA00023015"/>
    </source>
</evidence>
<keyword evidence="16" id="KW-1185">Reference proteome</keyword>
<keyword evidence="5" id="KW-0597">Phosphoprotein</keyword>
<evidence type="ECO:0000256" key="3">
    <source>
        <dbReference type="ARBA" id="ARBA00021888"/>
    </source>
</evidence>
<gene>
    <name evidence="15" type="ORF">CALMAC_LOCUS6474</name>
</gene>
<keyword evidence="6" id="KW-0562">Pair-rule protein</keyword>
<feature type="region of interest" description="Disordered" evidence="13">
    <location>
        <begin position="272"/>
        <end position="758"/>
    </location>
</feature>
<feature type="compositionally biased region" description="Basic and acidic residues" evidence="13">
    <location>
        <begin position="860"/>
        <end position="928"/>
    </location>
</feature>
<feature type="compositionally biased region" description="Basic and acidic residues" evidence="13">
    <location>
        <begin position="389"/>
        <end position="400"/>
    </location>
</feature>
<dbReference type="EMBL" id="CAACVG010007029">
    <property type="protein sequence ID" value="VEN43285.1"/>
    <property type="molecule type" value="Genomic_DNA"/>
</dbReference>
<feature type="compositionally biased region" description="Low complexity" evidence="13">
    <location>
        <begin position="457"/>
        <end position="469"/>
    </location>
</feature>
<feature type="compositionally biased region" description="Basic and acidic residues" evidence="13">
    <location>
        <begin position="627"/>
        <end position="659"/>
    </location>
</feature>
<feature type="compositionally biased region" description="Low complexity" evidence="13">
    <location>
        <begin position="564"/>
        <end position="575"/>
    </location>
</feature>
<evidence type="ECO:0000256" key="13">
    <source>
        <dbReference type="SAM" id="MobiDB-lite"/>
    </source>
</evidence>
<feature type="compositionally biased region" description="Basic and acidic residues" evidence="13">
    <location>
        <begin position="777"/>
        <end position="790"/>
    </location>
</feature>
<protein>
    <recommendedName>
        <fullName evidence="3">AF4/FMR2 family member lilli</fullName>
    </recommendedName>
    <alternativeName>
        <fullName evidence="12">Protein lilliputian</fullName>
    </alternativeName>
</protein>
<feature type="compositionally biased region" description="Basic and acidic residues" evidence="13">
    <location>
        <begin position="726"/>
        <end position="744"/>
    </location>
</feature>
<dbReference type="InterPro" id="IPR017956">
    <property type="entry name" value="AT_hook_DNA-bd_motif"/>
</dbReference>
<evidence type="ECO:0000313" key="15">
    <source>
        <dbReference type="EMBL" id="VEN43285.1"/>
    </source>
</evidence>
<dbReference type="PANTHER" id="PTHR10528">
    <property type="entry name" value="AF4/FMR2 FAMILY MEMBER"/>
    <property type="match status" value="1"/>
</dbReference>
<proteinExistence type="inferred from homology"/>
<feature type="compositionally biased region" description="Polar residues" evidence="13">
    <location>
        <begin position="192"/>
        <end position="204"/>
    </location>
</feature>
<dbReference type="AlphaFoldDB" id="A0A653C608"/>
<feature type="domain" description="AF4/FMR2 C-terminal homology" evidence="14">
    <location>
        <begin position="973"/>
        <end position="1133"/>
    </location>
</feature>
<keyword evidence="9" id="KW-0804">Transcription</keyword>
<evidence type="ECO:0000313" key="16">
    <source>
        <dbReference type="Proteomes" id="UP000410492"/>
    </source>
</evidence>
<organism evidence="15 16">
    <name type="scientific">Callosobruchus maculatus</name>
    <name type="common">Southern cowpea weevil</name>
    <name type="synonym">Pulse bruchid</name>
    <dbReference type="NCBI Taxonomy" id="64391"/>
    <lineage>
        <taxon>Eukaryota</taxon>
        <taxon>Metazoa</taxon>
        <taxon>Ecdysozoa</taxon>
        <taxon>Arthropoda</taxon>
        <taxon>Hexapoda</taxon>
        <taxon>Insecta</taxon>
        <taxon>Pterygota</taxon>
        <taxon>Neoptera</taxon>
        <taxon>Endopterygota</taxon>
        <taxon>Coleoptera</taxon>
        <taxon>Polyphaga</taxon>
        <taxon>Cucujiformia</taxon>
        <taxon>Chrysomeloidea</taxon>
        <taxon>Chrysomelidae</taxon>
        <taxon>Bruchinae</taxon>
        <taxon>Bruchini</taxon>
        <taxon>Callosobruchus</taxon>
    </lineage>
</organism>
<accession>A0A653C608</accession>
<evidence type="ECO:0000256" key="5">
    <source>
        <dbReference type="ARBA" id="ARBA00022553"/>
    </source>
</evidence>
<reference evidence="15 16" key="1">
    <citation type="submission" date="2019-01" db="EMBL/GenBank/DDBJ databases">
        <authorList>
            <person name="Sayadi A."/>
        </authorList>
    </citation>
    <scope>NUCLEOTIDE SEQUENCE [LARGE SCALE GENOMIC DNA]</scope>
</reference>
<feature type="region of interest" description="Disordered" evidence="13">
    <location>
        <begin position="1102"/>
        <end position="1131"/>
    </location>
</feature>
<evidence type="ECO:0000256" key="8">
    <source>
        <dbReference type="ARBA" id="ARBA00023125"/>
    </source>
</evidence>
<keyword evidence="8" id="KW-0238">DNA-binding</keyword>
<feature type="compositionally biased region" description="Basic and acidic residues" evidence="13">
    <location>
        <begin position="366"/>
        <end position="375"/>
    </location>
</feature>
<evidence type="ECO:0000256" key="9">
    <source>
        <dbReference type="ARBA" id="ARBA00023163"/>
    </source>
</evidence>
<dbReference type="GO" id="GO:0003677">
    <property type="term" value="F:DNA binding"/>
    <property type="evidence" value="ECO:0007669"/>
    <property type="project" value="UniProtKB-KW"/>
</dbReference>
<feature type="compositionally biased region" description="Low complexity" evidence="13">
    <location>
        <begin position="126"/>
        <end position="141"/>
    </location>
</feature>
<evidence type="ECO:0000256" key="1">
    <source>
        <dbReference type="ARBA" id="ARBA00004123"/>
    </source>
</evidence>
<keyword evidence="7" id="KW-0805">Transcription regulation</keyword>
<name>A0A653C608_CALMS</name>
<dbReference type="GO" id="GO:0010468">
    <property type="term" value="P:regulation of gene expression"/>
    <property type="evidence" value="ECO:0007669"/>
    <property type="project" value="InterPro"/>
</dbReference>
<dbReference type="Proteomes" id="UP000410492">
    <property type="component" value="Unassembled WGS sequence"/>
</dbReference>
<dbReference type="InterPro" id="IPR007797">
    <property type="entry name" value="AF4/FMR2"/>
</dbReference>
<evidence type="ECO:0000256" key="6">
    <source>
        <dbReference type="ARBA" id="ARBA00022788"/>
    </source>
</evidence>
<feature type="domain" description="AF4/FMR2 C-terminal homology" evidence="14">
    <location>
        <begin position="1210"/>
        <end position="1278"/>
    </location>
</feature>
<dbReference type="GO" id="GO:0032783">
    <property type="term" value="C:super elongation complex"/>
    <property type="evidence" value="ECO:0007669"/>
    <property type="project" value="TreeGrafter"/>
</dbReference>
<dbReference type="Pfam" id="PF18876">
    <property type="entry name" value="AFF4_CHD"/>
    <property type="match status" value="2"/>
</dbReference>
<keyword evidence="4" id="KW-0217">Developmental protein</keyword>
<evidence type="ECO:0000256" key="12">
    <source>
        <dbReference type="ARBA" id="ARBA00032149"/>
    </source>
</evidence>